<reference evidence="2" key="2">
    <citation type="submission" date="2020-09" db="EMBL/GenBank/DDBJ databases">
        <authorList>
            <person name="Sun Q."/>
            <person name="Ohkuma M."/>
        </authorList>
    </citation>
    <scope>NUCLEOTIDE SEQUENCE</scope>
    <source>
        <strain evidence="2">JCM 4391</strain>
    </source>
</reference>
<comment type="caution">
    <text evidence="2">The sequence shown here is derived from an EMBL/GenBank/DDBJ whole genome shotgun (WGS) entry which is preliminary data.</text>
</comment>
<evidence type="ECO:0000313" key="2">
    <source>
        <dbReference type="EMBL" id="GGU64121.1"/>
    </source>
</evidence>
<name>A0A918I3I3_9ACTN</name>
<reference evidence="2" key="1">
    <citation type="journal article" date="2014" name="Int. J. Syst. Evol. Microbiol.">
        <title>Complete genome sequence of Corynebacterium casei LMG S-19264T (=DSM 44701T), isolated from a smear-ripened cheese.</title>
        <authorList>
            <consortium name="US DOE Joint Genome Institute (JGI-PGF)"/>
            <person name="Walter F."/>
            <person name="Albersmeier A."/>
            <person name="Kalinowski J."/>
            <person name="Ruckert C."/>
        </authorList>
    </citation>
    <scope>NUCLEOTIDE SEQUENCE</scope>
    <source>
        <strain evidence="2">JCM 4391</strain>
    </source>
</reference>
<evidence type="ECO:0000313" key="3">
    <source>
        <dbReference type="Proteomes" id="UP000636661"/>
    </source>
</evidence>
<dbReference type="Proteomes" id="UP000636661">
    <property type="component" value="Unassembled WGS sequence"/>
</dbReference>
<evidence type="ECO:0000256" key="1">
    <source>
        <dbReference type="SAM" id="MobiDB-lite"/>
    </source>
</evidence>
<organism evidence="2 3">
    <name type="scientific">Streptomyces lavendofoliae</name>
    <dbReference type="NCBI Taxonomy" id="67314"/>
    <lineage>
        <taxon>Bacteria</taxon>
        <taxon>Bacillati</taxon>
        <taxon>Actinomycetota</taxon>
        <taxon>Actinomycetes</taxon>
        <taxon>Kitasatosporales</taxon>
        <taxon>Streptomycetaceae</taxon>
        <taxon>Streptomyces</taxon>
    </lineage>
</organism>
<feature type="compositionally biased region" description="Polar residues" evidence="1">
    <location>
        <begin position="20"/>
        <end position="30"/>
    </location>
</feature>
<gene>
    <name evidence="2" type="ORF">GCM10010274_61050</name>
</gene>
<feature type="compositionally biased region" description="Low complexity" evidence="1">
    <location>
        <begin position="1"/>
        <end position="13"/>
    </location>
</feature>
<keyword evidence="3" id="KW-1185">Reference proteome</keyword>
<dbReference type="EMBL" id="BMTP01000022">
    <property type="protein sequence ID" value="GGU64121.1"/>
    <property type="molecule type" value="Genomic_DNA"/>
</dbReference>
<protein>
    <submittedName>
        <fullName evidence="2">Uncharacterized protein</fullName>
    </submittedName>
</protein>
<accession>A0A918I3I3</accession>
<proteinExistence type="predicted"/>
<feature type="region of interest" description="Disordered" evidence="1">
    <location>
        <begin position="1"/>
        <end position="31"/>
    </location>
</feature>
<sequence length="130" mass="13842">MSGSTTSTLPTPLMAARPSATPNGRKNTQFAEDGEVLSKILEDPTWACRASGRRPVAYARVGPDAGLDFLSNAELGHAVSYPVAEEMRQSTESKPYVMFVDAYEVMVPTPLPGAAGRNIATRFCRGAHAA</sequence>
<dbReference type="AlphaFoldDB" id="A0A918I3I3"/>